<reference evidence="7" key="2">
    <citation type="submission" date="2015-06" db="UniProtKB">
        <authorList>
            <consortium name="EnsemblPlants"/>
        </authorList>
    </citation>
    <scope>IDENTIFICATION</scope>
    <source>
        <strain evidence="7">cv. Heinz 1706</strain>
    </source>
</reference>
<sequence>MEDSTKSRRITTESQVNGSNLSPHSLFNEERDHYTGNSRENKETSLQCEQFFSIMLAEEVQNGSVLSLRDNVIGTVQDTMIGEVDDINFNDPDYNLEEDDEDYHDVVVERRGMKAKGRTKKNTNGRSDGVGPSTTGILIPQVHQNAESNYDYSDELLEGGTDSEDEGLIGAVKELFPGKALQDLVWNAARASNEVKFKICMERLEQEDKEARKWFDHPERPFQTWTRALFKTHSRCDMLLNNLCESFNRYILDARDKSNIALLEMIKNKLMKRLYKKKEWINKYQGIICPKIEKKLNQIRLEAALFRPNFSGGSSVSVEGPGGPYIADMQKKSCMCRRWDLTGLPCPHALIVKKKRGRKPKLRRKETEELEKQKQAEAQRKTERRSAKKDEESAPKKLSKKGTINIKCSICKEDGHNARGHYKYVNTVVPEARQPFETQDLVSDYVSSGYSDQFNYDMWYNSQLNVDFTNQSIITKEPRQQSTGVECIQDEVVRVIDIINMNYKGADYVRGVQSAQDECIDCARGAQCALERSDDCMQGAQCDQEESTDCLQGAQDESAQAGLSKRGKLYKKNVMNDYVYEASMKWYRKC</sequence>
<evidence type="ECO:0000256" key="1">
    <source>
        <dbReference type="ARBA" id="ARBA00022723"/>
    </source>
</evidence>
<evidence type="ECO:0000256" key="3">
    <source>
        <dbReference type="ARBA" id="ARBA00022833"/>
    </source>
</evidence>
<keyword evidence="3" id="KW-0862">Zinc</keyword>
<evidence type="ECO:0000313" key="8">
    <source>
        <dbReference type="Proteomes" id="UP000004994"/>
    </source>
</evidence>
<dbReference type="Gramene" id="Solyc03g096750.1.1">
    <property type="protein sequence ID" value="Solyc03g096750.1.1"/>
    <property type="gene ID" value="Solyc03g096750.1"/>
</dbReference>
<dbReference type="PANTHER" id="PTHR31973:SF187">
    <property type="entry name" value="MUTATOR TRANSPOSASE MUDRA PROTEIN"/>
    <property type="match status" value="1"/>
</dbReference>
<dbReference type="InterPro" id="IPR007527">
    <property type="entry name" value="Znf_SWIM"/>
</dbReference>
<accession>K4BJ93</accession>
<evidence type="ECO:0000256" key="5">
    <source>
        <dbReference type="SAM" id="MobiDB-lite"/>
    </source>
</evidence>
<proteinExistence type="predicted"/>
<dbReference type="SMART" id="SM00575">
    <property type="entry name" value="ZnF_PMZ"/>
    <property type="match status" value="1"/>
</dbReference>
<evidence type="ECO:0000256" key="2">
    <source>
        <dbReference type="ARBA" id="ARBA00022771"/>
    </source>
</evidence>
<evidence type="ECO:0000259" key="6">
    <source>
        <dbReference type="PROSITE" id="PS50966"/>
    </source>
</evidence>
<reference evidence="7" key="1">
    <citation type="journal article" date="2012" name="Nature">
        <title>The tomato genome sequence provides insights into fleshy fruit evolution.</title>
        <authorList>
            <consortium name="Tomato Genome Consortium"/>
        </authorList>
    </citation>
    <scope>NUCLEOTIDE SEQUENCE [LARGE SCALE GENOMIC DNA]</scope>
    <source>
        <strain evidence="7">cv. Heinz 1706</strain>
    </source>
</reference>
<organism evidence="7">
    <name type="scientific">Solanum lycopersicum</name>
    <name type="common">Tomato</name>
    <name type="synonym">Lycopersicon esculentum</name>
    <dbReference type="NCBI Taxonomy" id="4081"/>
    <lineage>
        <taxon>Eukaryota</taxon>
        <taxon>Viridiplantae</taxon>
        <taxon>Streptophyta</taxon>
        <taxon>Embryophyta</taxon>
        <taxon>Tracheophyta</taxon>
        <taxon>Spermatophyta</taxon>
        <taxon>Magnoliopsida</taxon>
        <taxon>eudicotyledons</taxon>
        <taxon>Gunneridae</taxon>
        <taxon>Pentapetalae</taxon>
        <taxon>asterids</taxon>
        <taxon>lamiids</taxon>
        <taxon>Solanales</taxon>
        <taxon>Solanaceae</taxon>
        <taxon>Solanoideae</taxon>
        <taxon>Solaneae</taxon>
        <taxon>Solanum</taxon>
        <taxon>Solanum subgen. Lycopersicon</taxon>
    </lineage>
</organism>
<feature type="domain" description="SWIM-type" evidence="6">
    <location>
        <begin position="325"/>
        <end position="357"/>
    </location>
</feature>
<feature type="region of interest" description="Disordered" evidence="5">
    <location>
        <begin position="355"/>
        <end position="398"/>
    </location>
</feature>
<keyword evidence="1" id="KW-0479">Metal-binding</keyword>
<evidence type="ECO:0000313" key="7">
    <source>
        <dbReference type="EnsemblPlants" id="Solyc03g096750.1.1"/>
    </source>
</evidence>
<feature type="compositionally biased region" description="Basic and acidic residues" evidence="5">
    <location>
        <begin position="27"/>
        <end position="42"/>
    </location>
</feature>
<evidence type="ECO:0000256" key="4">
    <source>
        <dbReference type="PROSITE-ProRule" id="PRU00325"/>
    </source>
</evidence>
<dbReference type="Proteomes" id="UP000004994">
    <property type="component" value="Chromosome 3"/>
</dbReference>
<feature type="compositionally biased region" description="Basic and acidic residues" evidence="5">
    <location>
        <begin position="365"/>
        <end position="395"/>
    </location>
</feature>
<protein>
    <recommendedName>
        <fullName evidence="6">SWIM-type domain-containing protein</fullName>
    </recommendedName>
</protein>
<dbReference type="PaxDb" id="4081-Solyc03g096750.1.1"/>
<dbReference type="HOGENOM" id="CLU_560696_0_0_1"/>
<feature type="compositionally biased region" description="Polar residues" evidence="5">
    <location>
        <begin position="12"/>
        <end position="25"/>
    </location>
</feature>
<feature type="region of interest" description="Disordered" evidence="5">
    <location>
        <begin position="1"/>
        <end position="42"/>
    </location>
</feature>
<dbReference type="Pfam" id="PF04434">
    <property type="entry name" value="SWIM"/>
    <property type="match status" value="1"/>
</dbReference>
<dbReference type="InParanoid" id="K4BJ93"/>
<dbReference type="PANTHER" id="PTHR31973">
    <property type="entry name" value="POLYPROTEIN, PUTATIVE-RELATED"/>
    <property type="match status" value="1"/>
</dbReference>
<dbReference type="EnsemblPlants" id="Solyc03g096750.1.1">
    <property type="protein sequence ID" value="Solyc03g096750.1.1"/>
    <property type="gene ID" value="Solyc03g096750.1"/>
</dbReference>
<dbReference type="AlphaFoldDB" id="K4BJ93"/>
<dbReference type="eggNOG" id="ENOG502QU1T">
    <property type="taxonomic scope" value="Eukaryota"/>
</dbReference>
<keyword evidence="2 4" id="KW-0863">Zinc-finger</keyword>
<dbReference type="InterPro" id="IPR006564">
    <property type="entry name" value="Znf_PMZ"/>
</dbReference>
<feature type="compositionally biased region" description="Basic residues" evidence="5">
    <location>
        <begin position="114"/>
        <end position="123"/>
    </location>
</feature>
<keyword evidence="8" id="KW-1185">Reference proteome</keyword>
<dbReference type="PROSITE" id="PS50966">
    <property type="entry name" value="ZF_SWIM"/>
    <property type="match status" value="1"/>
</dbReference>
<feature type="compositionally biased region" description="Basic residues" evidence="5">
    <location>
        <begin position="355"/>
        <end position="364"/>
    </location>
</feature>
<feature type="region of interest" description="Disordered" evidence="5">
    <location>
        <begin position="114"/>
        <end position="133"/>
    </location>
</feature>
<feature type="compositionally biased region" description="Polar residues" evidence="5">
    <location>
        <begin position="124"/>
        <end position="133"/>
    </location>
</feature>
<dbReference type="GO" id="GO:0008270">
    <property type="term" value="F:zinc ion binding"/>
    <property type="evidence" value="ECO:0007669"/>
    <property type="project" value="UniProtKB-KW"/>
</dbReference>
<name>K4BJ93_SOLLC</name>